<protein>
    <submittedName>
        <fullName evidence="7">Rano class II histocompatibility antigen, B alpha chain-like</fullName>
    </submittedName>
</protein>
<dbReference type="SMART" id="SM00920">
    <property type="entry name" value="MHC_II_alpha"/>
    <property type="match status" value="1"/>
</dbReference>
<dbReference type="Proteomes" id="UP000694915">
    <property type="component" value="Linkage group LG2"/>
</dbReference>
<evidence type="ECO:0000256" key="1">
    <source>
        <dbReference type="ARBA" id="ARBA00023157"/>
    </source>
</evidence>
<sequence length="174" mass="18719">MMPSRALVLGILALTTTLSPCAGEDDIKADHVGSFGITTYQSYGLNGQYTTEFDGDELFYVDLDKKETIWRIPKFGQLTSFDPQGGLQTIPKSLCGLTPTLTRALLHTHMNVPPPDSRNFTFPEPEIPAPMSELTETVVCALGLSVGIVGIVVGTIFIIRGLRSGGSSRHPGPL</sequence>
<feature type="signal peptide" evidence="4">
    <location>
        <begin position="1"/>
        <end position="23"/>
    </location>
</feature>
<keyword evidence="2" id="KW-0325">Glycoprotein</keyword>
<keyword evidence="3" id="KW-0472">Membrane</keyword>
<dbReference type="InterPro" id="IPR001003">
    <property type="entry name" value="MHC_II_a_N"/>
</dbReference>
<feature type="transmembrane region" description="Helical" evidence="3">
    <location>
        <begin position="141"/>
        <end position="159"/>
    </location>
</feature>
<proteinExistence type="predicted"/>
<keyword evidence="4" id="KW-0732">Signal</keyword>
<evidence type="ECO:0000256" key="2">
    <source>
        <dbReference type="ARBA" id="ARBA00023180"/>
    </source>
</evidence>
<keyword evidence="1" id="KW-1015">Disulfide bond</keyword>
<feature type="domain" description="MHC class II alpha chain N-terminal" evidence="5">
    <location>
        <begin position="31"/>
        <end position="117"/>
    </location>
</feature>
<evidence type="ECO:0000256" key="3">
    <source>
        <dbReference type="SAM" id="Phobius"/>
    </source>
</evidence>
<dbReference type="Pfam" id="PF00993">
    <property type="entry name" value="MHC_II_alpha"/>
    <property type="match status" value="1"/>
</dbReference>
<feature type="chain" id="PRO_5046886284" evidence="4">
    <location>
        <begin position="24"/>
        <end position="174"/>
    </location>
</feature>
<evidence type="ECO:0000313" key="7">
    <source>
        <dbReference type="RefSeq" id="XP_005360525.1"/>
    </source>
</evidence>
<evidence type="ECO:0000259" key="5">
    <source>
        <dbReference type="SMART" id="SM00920"/>
    </source>
</evidence>
<dbReference type="Gene3D" id="3.10.320.10">
    <property type="entry name" value="Class II Histocompatibility Antigen, M Beta Chain, Chain B, domain 1"/>
    <property type="match status" value="1"/>
</dbReference>
<keyword evidence="3" id="KW-0812">Transmembrane</keyword>
<evidence type="ECO:0000256" key="4">
    <source>
        <dbReference type="SAM" id="SignalP"/>
    </source>
</evidence>
<dbReference type="InterPro" id="IPR014745">
    <property type="entry name" value="MHC_II_a/b_N"/>
</dbReference>
<reference evidence="7" key="1">
    <citation type="submission" date="2025-08" db="UniProtKB">
        <authorList>
            <consortium name="RefSeq"/>
        </authorList>
    </citation>
    <scope>IDENTIFICATION</scope>
</reference>
<dbReference type="GeneID" id="101985914"/>
<name>A0ABM0L7K1_MICOH</name>
<keyword evidence="3" id="KW-1133">Transmembrane helix</keyword>
<dbReference type="RefSeq" id="XP_005360525.1">
    <property type="nucleotide sequence ID" value="XM_005360468.3"/>
</dbReference>
<dbReference type="InterPro" id="IPR011162">
    <property type="entry name" value="MHC_I/II-like_Ag-recog"/>
</dbReference>
<gene>
    <name evidence="7" type="primary">LOC101985914</name>
</gene>
<evidence type="ECO:0000313" key="6">
    <source>
        <dbReference type="Proteomes" id="UP000694915"/>
    </source>
</evidence>
<organism evidence="6 7">
    <name type="scientific">Microtus ochrogaster</name>
    <name type="common">Prairie vole</name>
    <dbReference type="NCBI Taxonomy" id="79684"/>
    <lineage>
        <taxon>Eukaryota</taxon>
        <taxon>Metazoa</taxon>
        <taxon>Chordata</taxon>
        <taxon>Craniata</taxon>
        <taxon>Vertebrata</taxon>
        <taxon>Euteleostomi</taxon>
        <taxon>Mammalia</taxon>
        <taxon>Eutheria</taxon>
        <taxon>Euarchontoglires</taxon>
        <taxon>Glires</taxon>
        <taxon>Rodentia</taxon>
        <taxon>Myomorpha</taxon>
        <taxon>Muroidea</taxon>
        <taxon>Cricetidae</taxon>
        <taxon>Arvicolinae</taxon>
        <taxon>Microtus</taxon>
    </lineage>
</organism>
<keyword evidence="6" id="KW-1185">Reference proteome</keyword>
<dbReference type="SUPFAM" id="SSF54452">
    <property type="entry name" value="MHC antigen-recognition domain"/>
    <property type="match status" value="1"/>
</dbReference>
<accession>A0ABM0L7K1</accession>